<dbReference type="EMBL" id="CAJNOC010009647">
    <property type="protein sequence ID" value="CAF1131384.1"/>
    <property type="molecule type" value="Genomic_DNA"/>
</dbReference>
<evidence type="ECO:0000313" key="2">
    <source>
        <dbReference type="EMBL" id="CAF1131384.1"/>
    </source>
</evidence>
<keyword evidence="3" id="KW-1185">Reference proteome</keyword>
<sequence length="204" mass="24467">MSNYKFRVYGDNRKNPPRKFKPKIFFDEKITESSIIDEEKKKIDQDALNQKLDNLELRKRKEIQLYISQHDRNVDNLKSGYSRSLELLNQNKTINHEQKKLFMCELEANFNKEARKLGIIKEKSIEEIKTYAKKEEKALRDLFDSGNYIKGKFSDYYTLEVYQPKAERRSYVDDGCRFMLLPKSKIKNILIEDTIYEYYYGKPN</sequence>
<gene>
    <name evidence="2" type="ORF">OXX778_LOCUS22490</name>
</gene>
<evidence type="ECO:0000313" key="3">
    <source>
        <dbReference type="Proteomes" id="UP000663879"/>
    </source>
</evidence>
<dbReference type="Proteomes" id="UP000663879">
    <property type="component" value="Unassembled WGS sequence"/>
</dbReference>
<name>A0A814RD32_9BILA</name>
<organism evidence="2 3">
    <name type="scientific">Brachionus calyciflorus</name>
    <dbReference type="NCBI Taxonomy" id="104777"/>
    <lineage>
        <taxon>Eukaryota</taxon>
        <taxon>Metazoa</taxon>
        <taxon>Spiralia</taxon>
        <taxon>Gnathifera</taxon>
        <taxon>Rotifera</taxon>
        <taxon>Eurotatoria</taxon>
        <taxon>Monogononta</taxon>
        <taxon>Pseudotrocha</taxon>
        <taxon>Ploima</taxon>
        <taxon>Brachionidae</taxon>
        <taxon>Brachionus</taxon>
    </lineage>
</organism>
<dbReference type="AlphaFoldDB" id="A0A814RD32"/>
<evidence type="ECO:0000256" key="1">
    <source>
        <dbReference type="SAM" id="Coils"/>
    </source>
</evidence>
<accession>A0A814RD32</accession>
<reference evidence="2" key="1">
    <citation type="submission" date="2021-02" db="EMBL/GenBank/DDBJ databases">
        <authorList>
            <person name="Nowell W R."/>
        </authorList>
    </citation>
    <scope>NUCLEOTIDE SEQUENCE</scope>
    <source>
        <strain evidence="2">Ploen Becks lab</strain>
    </source>
</reference>
<comment type="caution">
    <text evidence="2">The sequence shown here is derived from an EMBL/GenBank/DDBJ whole genome shotgun (WGS) entry which is preliminary data.</text>
</comment>
<keyword evidence="1" id="KW-0175">Coiled coil</keyword>
<protein>
    <submittedName>
        <fullName evidence="2">Uncharacterized protein</fullName>
    </submittedName>
</protein>
<proteinExistence type="predicted"/>
<feature type="coiled-coil region" evidence="1">
    <location>
        <begin position="38"/>
        <end position="65"/>
    </location>
</feature>